<comment type="caution">
    <text evidence="4">The sequence shown here is derived from an EMBL/GenBank/DDBJ whole genome shotgun (WGS) entry which is preliminary data.</text>
</comment>
<dbReference type="AlphaFoldDB" id="A0A1X1VHK3"/>
<dbReference type="CDD" id="cd01823">
    <property type="entry name" value="SEST_like"/>
    <property type="match status" value="1"/>
</dbReference>
<name>A0A1X1VHK3_MYCGO</name>
<feature type="active site" evidence="1">
    <location>
        <position position="263"/>
    </location>
</feature>
<dbReference type="PANTHER" id="PTHR37981:SF1">
    <property type="entry name" value="SGNH HYDROLASE-TYPE ESTERASE DOMAIN-CONTAINING PROTEIN"/>
    <property type="match status" value="1"/>
</dbReference>
<dbReference type="Proteomes" id="UP000193928">
    <property type="component" value="Unassembled WGS sequence"/>
</dbReference>
<dbReference type="InterPro" id="IPR013830">
    <property type="entry name" value="SGNH_hydro"/>
</dbReference>
<dbReference type="SUPFAM" id="SSF52266">
    <property type="entry name" value="SGNH hydrolase"/>
    <property type="match status" value="1"/>
</dbReference>
<gene>
    <name evidence="4" type="ORF">AWC08_07350</name>
</gene>
<protein>
    <recommendedName>
        <fullName evidence="3">SGNH hydrolase-type esterase domain-containing protein</fullName>
    </recommendedName>
</protein>
<feature type="domain" description="SGNH hydrolase-type esterase" evidence="3">
    <location>
        <begin position="33"/>
        <end position="269"/>
    </location>
</feature>
<evidence type="ECO:0000256" key="2">
    <source>
        <dbReference type="PIRSR" id="PIRSR637460-2"/>
    </source>
</evidence>
<proteinExistence type="predicted"/>
<evidence type="ECO:0000256" key="1">
    <source>
        <dbReference type="PIRSR" id="PIRSR637460-1"/>
    </source>
</evidence>
<feature type="active site" description="Nucleophile" evidence="1">
    <location>
        <position position="37"/>
    </location>
</feature>
<keyword evidence="5" id="KW-1185">Reference proteome</keyword>
<dbReference type="PANTHER" id="PTHR37981">
    <property type="entry name" value="LIPASE 2"/>
    <property type="match status" value="1"/>
</dbReference>
<feature type="disulfide bond" evidence="2">
    <location>
        <begin position="53"/>
        <end position="78"/>
    </location>
</feature>
<dbReference type="InterPro" id="IPR036514">
    <property type="entry name" value="SGNH_hydro_sf"/>
</dbReference>
<accession>A0A1X1VHK3</accession>
<organism evidence="4 5">
    <name type="scientific">Mycobacterium gordonae</name>
    <dbReference type="NCBI Taxonomy" id="1778"/>
    <lineage>
        <taxon>Bacteria</taxon>
        <taxon>Bacillati</taxon>
        <taxon>Actinomycetota</taxon>
        <taxon>Actinomycetes</taxon>
        <taxon>Mycobacteriales</taxon>
        <taxon>Mycobacteriaceae</taxon>
        <taxon>Mycobacterium</taxon>
    </lineage>
</organism>
<keyword evidence="2" id="KW-1015">Disulfide bond</keyword>
<dbReference type="EMBL" id="LQOY01000241">
    <property type="protein sequence ID" value="ORV68428.1"/>
    <property type="molecule type" value="Genomic_DNA"/>
</dbReference>
<evidence type="ECO:0000259" key="3">
    <source>
        <dbReference type="Pfam" id="PF13472"/>
    </source>
</evidence>
<dbReference type="GO" id="GO:0019433">
    <property type="term" value="P:triglyceride catabolic process"/>
    <property type="evidence" value="ECO:0007669"/>
    <property type="project" value="TreeGrafter"/>
</dbReference>
<feature type="disulfide bond" evidence="2">
    <location>
        <begin position="130"/>
        <end position="140"/>
    </location>
</feature>
<dbReference type="Gene3D" id="3.40.50.1110">
    <property type="entry name" value="SGNH hydrolase"/>
    <property type="match status" value="1"/>
</dbReference>
<feature type="disulfide bond" evidence="2">
    <location>
        <begin position="193"/>
        <end position="242"/>
    </location>
</feature>
<dbReference type="InterPro" id="IPR037460">
    <property type="entry name" value="SEST-like"/>
</dbReference>
<dbReference type="Pfam" id="PF13472">
    <property type="entry name" value="Lipase_GDSL_2"/>
    <property type="match status" value="1"/>
</dbReference>
<evidence type="ECO:0000313" key="5">
    <source>
        <dbReference type="Proteomes" id="UP000193928"/>
    </source>
</evidence>
<sequence length="293" mass="30221">MCVAASLVAVTAVCATSASRGIESVRRTGKYVALGDSAAAAPLVPDAAGPPGCFKSTNDYPAVLARRIGAASFVDVSCSGATAADITDREQATSGGKVPRQIDAVTADTELITITIGGNDVGLASSAAQCRRNSLAQPPCFADFVPGGTDRFSAAIRRQIPLWEAMIGAVRAKAPQARIVLVGYATYIRPGGCFGQQPINPKDADYFQAKVDEIDDQQRTLAAALKIDFFDTRPVSVGHDMCAAPEDRYIEGFELSHLAAPLHPNALGAGAVGSALAGELNISDGPAISGRSS</sequence>
<evidence type="ECO:0000313" key="4">
    <source>
        <dbReference type="EMBL" id="ORV68428.1"/>
    </source>
</evidence>
<dbReference type="RefSeq" id="WP_159460040.1">
    <property type="nucleotide sequence ID" value="NZ_JACKSU010000014.1"/>
</dbReference>
<reference evidence="4 5" key="1">
    <citation type="submission" date="2016-01" db="EMBL/GenBank/DDBJ databases">
        <title>The new phylogeny of the genus Mycobacterium.</title>
        <authorList>
            <person name="Tarcisio F."/>
            <person name="Conor M."/>
            <person name="Antonella G."/>
            <person name="Elisabetta G."/>
            <person name="Giulia F.S."/>
            <person name="Sara T."/>
            <person name="Anna F."/>
            <person name="Clotilde B."/>
            <person name="Roberto B."/>
            <person name="Veronica D.S."/>
            <person name="Fabio R."/>
            <person name="Monica P."/>
            <person name="Olivier J."/>
            <person name="Enrico T."/>
            <person name="Nicola S."/>
        </authorList>
    </citation>
    <scope>NUCLEOTIDE SEQUENCE [LARGE SCALE GENOMIC DNA]</scope>
    <source>
        <strain evidence="4 5">DSM 44160</strain>
    </source>
</reference>
<dbReference type="GO" id="GO:0004806">
    <property type="term" value="F:triacylglycerol lipase activity"/>
    <property type="evidence" value="ECO:0007669"/>
    <property type="project" value="TreeGrafter"/>
</dbReference>